<dbReference type="Proteomes" id="UP000281431">
    <property type="component" value="Unassembled WGS sequence"/>
</dbReference>
<evidence type="ECO:0000313" key="3">
    <source>
        <dbReference type="EMBL" id="RQG96256.1"/>
    </source>
</evidence>
<proteinExistence type="predicted"/>
<name>A0A3N6MP25_NATCH</name>
<sequence>MADDHPVSVALENRLMSHGIYLTEFGQIAAEDDGTASGEGGDAASDETEGERRTERTPAALEYEVVSEAETVTSAEVGAVVRTVLAISDEREWNPGRLEVTSRTTDGAVRGRWHVEREWFERLPADLTDVEFSRRVLETVTLDSERT</sequence>
<dbReference type="EMBL" id="REFZ01000025">
    <property type="protein sequence ID" value="RQG96256.1"/>
    <property type="molecule type" value="Genomic_DNA"/>
</dbReference>
<organism evidence="3 4">
    <name type="scientific">Natrarchaeobius chitinivorans</name>
    <dbReference type="NCBI Taxonomy" id="1679083"/>
    <lineage>
        <taxon>Archaea</taxon>
        <taxon>Methanobacteriati</taxon>
        <taxon>Methanobacteriota</taxon>
        <taxon>Stenosarchaea group</taxon>
        <taxon>Halobacteria</taxon>
        <taxon>Halobacteriales</taxon>
        <taxon>Natrialbaceae</taxon>
        <taxon>Natrarchaeobius</taxon>
    </lineage>
</organism>
<dbReference type="InterPro" id="IPR058473">
    <property type="entry name" value="DUF8159"/>
</dbReference>
<gene>
    <name evidence="3" type="ORF">EA472_20595</name>
</gene>
<evidence type="ECO:0000313" key="4">
    <source>
        <dbReference type="Proteomes" id="UP000281431"/>
    </source>
</evidence>
<comment type="caution">
    <text evidence="3">The sequence shown here is derived from an EMBL/GenBank/DDBJ whole genome shotgun (WGS) entry which is preliminary data.</text>
</comment>
<keyword evidence="4" id="KW-1185">Reference proteome</keyword>
<feature type="domain" description="DUF8159" evidence="2">
    <location>
        <begin position="1"/>
        <end position="144"/>
    </location>
</feature>
<reference evidence="3 4" key="1">
    <citation type="submission" date="2018-10" db="EMBL/GenBank/DDBJ databases">
        <title>Natrarchaeobius chitinivorans gen. nov., sp. nov., and Natrarchaeobius haloalkaliphilus sp. nov., alkaliphilic, chitin-utilizing haloarchaea from hypersaline alkaline lakes.</title>
        <authorList>
            <person name="Sorokin D.Y."/>
            <person name="Elcheninov A.G."/>
            <person name="Kostrikina N.A."/>
            <person name="Bale N.J."/>
            <person name="Sinninghe Damste J.S."/>
            <person name="Khijniak T.V."/>
            <person name="Kublanov I.V."/>
            <person name="Toshchakov S.V."/>
        </authorList>
    </citation>
    <scope>NUCLEOTIDE SEQUENCE [LARGE SCALE GENOMIC DNA]</scope>
    <source>
        <strain evidence="3 4">AArcht7</strain>
    </source>
</reference>
<dbReference type="AlphaFoldDB" id="A0A3N6MP25"/>
<evidence type="ECO:0000256" key="1">
    <source>
        <dbReference type="SAM" id="MobiDB-lite"/>
    </source>
</evidence>
<dbReference type="OrthoDB" id="290983at2157"/>
<accession>A0A3N6MP25</accession>
<protein>
    <recommendedName>
        <fullName evidence="2">DUF8159 domain-containing protein</fullName>
    </recommendedName>
</protein>
<evidence type="ECO:0000259" key="2">
    <source>
        <dbReference type="Pfam" id="PF26490"/>
    </source>
</evidence>
<feature type="region of interest" description="Disordered" evidence="1">
    <location>
        <begin position="31"/>
        <end position="57"/>
    </location>
</feature>
<dbReference type="Pfam" id="PF26490">
    <property type="entry name" value="DUF8159"/>
    <property type="match status" value="1"/>
</dbReference>